<dbReference type="InterPro" id="IPR002938">
    <property type="entry name" value="FAD-bd"/>
</dbReference>
<reference evidence="6" key="1">
    <citation type="journal article" date="2019" name="Int. J. Syst. Evol. Microbiol.">
        <title>The Global Catalogue of Microorganisms (GCM) 10K type strain sequencing project: providing services to taxonomists for standard genome sequencing and annotation.</title>
        <authorList>
            <consortium name="The Broad Institute Genomics Platform"/>
            <consortium name="The Broad Institute Genome Sequencing Center for Infectious Disease"/>
            <person name="Wu L."/>
            <person name="Ma J."/>
        </authorList>
    </citation>
    <scope>NUCLEOTIDE SEQUENCE [LARGE SCALE GENOMIC DNA]</scope>
    <source>
        <strain evidence="6">CGMCC 4.7204</strain>
    </source>
</reference>
<dbReference type="Pfam" id="PF01494">
    <property type="entry name" value="FAD_binding_3"/>
    <property type="match status" value="1"/>
</dbReference>
<evidence type="ECO:0000259" key="4">
    <source>
        <dbReference type="Pfam" id="PF01494"/>
    </source>
</evidence>
<dbReference type="EMBL" id="JBHSBA010000015">
    <property type="protein sequence ID" value="MFC4127798.1"/>
    <property type="molecule type" value="Genomic_DNA"/>
</dbReference>
<evidence type="ECO:0000256" key="1">
    <source>
        <dbReference type="ARBA" id="ARBA00001974"/>
    </source>
</evidence>
<gene>
    <name evidence="5" type="ORF">ACFOW8_23000</name>
</gene>
<keyword evidence="3" id="KW-0274">FAD</keyword>
<dbReference type="Gene3D" id="3.40.30.120">
    <property type="match status" value="1"/>
</dbReference>
<proteinExistence type="predicted"/>
<feature type="domain" description="FAD-binding" evidence="4">
    <location>
        <begin position="3"/>
        <end position="342"/>
    </location>
</feature>
<sequence length="501" mass="55613">MNVDVVVVGGGPSGLMTAAELAAAGVDVVVLERRTEPVGSRAGTILPRVLELFDTRDLAQTFIDRARAIRDNPLVPFHIWAGLQPLDWGHLESRFGYRLILPQNITEELLAVHASAQGARIVRGAAVETIEQFDAGVAVRARLTDGTEQTYSARYVVGADGARSIVRRAAGIEFDGHDATFTGMVADVVLDFPWDAPRANGHNEHGWAAAFPFDETGHITRFNIVHEQRRHADKSEPVTVAEVHQCVREIFGESLDFAELRWGSRYTDETRTASRFRDRRIVLVGESTRVHYPASGVGMNFCLQDAFNLGWKLAAVINGVAEESLLDTYEAERRPVTEALLESVAAQCAMQFDFSPEGLAYRRFFEQRLFPLPEVGRTLVRDLNGLSFPYPREATDHPFVGERAPDLVLQTRDGLVRTGELLRGHEFVLIDCTGENHYDELKFGRTPVRVVSGVMAPAPAGLHDVRSLLLRPDSYVAWADTATPTPERAVAQIERWLKVER</sequence>
<comment type="cofactor">
    <cofactor evidence="1">
        <name>FAD</name>
        <dbReference type="ChEBI" id="CHEBI:57692"/>
    </cofactor>
</comment>
<name>A0ABV8LAU0_9NOCA</name>
<dbReference type="PANTHER" id="PTHR43004:SF19">
    <property type="entry name" value="BINDING MONOOXYGENASE, PUTATIVE (JCVI)-RELATED"/>
    <property type="match status" value="1"/>
</dbReference>
<comment type="caution">
    <text evidence="5">The sequence shown here is derived from an EMBL/GenBank/DDBJ whole genome shotgun (WGS) entry which is preliminary data.</text>
</comment>
<dbReference type="RefSeq" id="WP_378553509.1">
    <property type="nucleotide sequence ID" value="NZ_JBHSBA010000015.1"/>
</dbReference>
<dbReference type="Gene3D" id="3.30.70.2450">
    <property type="match status" value="1"/>
</dbReference>
<dbReference type="InterPro" id="IPR050641">
    <property type="entry name" value="RIFMO-like"/>
</dbReference>
<dbReference type="PANTHER" id="PTHR43004">
    <property type="entry name" value="TRK SYSTEM POTASSIUM UPTAKE PROTEIN"/>
    <property type="match status" value="1"/>
</dbReference>
<evidence type="ECO:0000256" key="2">
    <source>
        <dbReference type="ARBA" id="ARBA00022630"/>
    </source>
</evidence>
<accession>A0ABV8LAU0</accession>
<dbReference type="PRINTS" id="PR00420">
    <property type="entry name" value="RNGMNOXGNASE"/>
</dbReference>
<dbReference type="Proteomes" id="UP001595767">
    <property type="component" value="Unassembled WGS sequence"/>
</dbReference>
<dbReference type="Pfam" id="PF21274">
    <property type="entry name" value="Rng_hyd_C"/>
    <property type="match status" value="1"/>
</dbReference>
<evidence type="ECO:0000313" key="6">
    <source>
        <dbReference type="Proteomes" id="UP001595767"/>
    </source>
</evidence>
<protein>
    <submittedName>
        <fullName evidence="5">FAD-dependent oxidoreductase</fullName>
    </submittedName>
</protein>
<organism evidence="5 6">
    <name type="scientific">Nocardia rhizosphaerae</name>
    <dbReference type="NCBI Taxonomy" id="1691571"/>
    <lineage>
        <taxon>Bacteria</taxon>
        <taxon>Bacillati</taxon>
        <taxon>Actinomycetota</taxon>
        <taxon>Actinomycetes</taxon>
        <taxon>Mycobacteriales</taxon>
        <taxon>Nocardiaceae</taxon>
        <taxon>Nocardia</taxon>
    </lineage>
</organism>
<dbReference type="SUPFAM" id="SSF51905">
    <property type="entry name" value="FAD/NAD(P)-binding domain"/>
    <property type="match status" value="1"/>
</dbReference>
<keyword evidence="6" id="KW-1185">Reference proteome</keyword>
<keyword evidence="2" id="KW-0285">Flavoprotein</keyword>
<dbReference type="Gene3D" id="3.50.50.60">
    <property type="entry name" value="FAD/NAD(P)-binding domain"/>
    <property type="match status" value="1"/>
</dbReference>
<dbReference type="InterPro" id="IPR036188">
    <property type="entry name" value="FAD/NAD-bd_sf"/>
</dbReference>
<evidence type="ECO:0000313" key="5">
    <source>
        <dbReference type="EMBL" id="MFC4127798.1"/>
    </source>
</evidence>
<evidence type="ECO:0000256" key="3">
    <source>
        <dbReference type="ARBA" id="ARBA00022827"/>
    </source>
</evidence>